<dbReference type="OrthoDB" id="4981704at2"/>
<keyword evidence="2" id="KW-0472">Membrane</keyword>
<gene>
    <name evidence="3" type="ORF">EEJ31_10390</name>
</gene>
<keyword evidence="2" id="KW-1133">Transmembrane helix</keyword>
<keyword evidence="4" id="KW-1185">Reference proteome</keyword>
<dbReference type="EMBL" id="RDSR01000017">
    <property type="protein sequence ID" value="RNE59301.1"/>
    <property type="molecule type" value="Genomic_DNA"/>
</dbReference>
<feature type="transmembrane region" description="Helical" evidence="2">
    <location>
        <begin position="135"/>
        <end position="155"/>
    </location>
</feature>
<accession>A0A3M8L188</accession>
<evidence type="ECO:0008006" key="5">
    <source>
        <dbReference type="Google" id="ProtNLM"/>
    </source>
</evidence>
<dbReference type="Proteomes" id="UP000279859">
    <property type="component" value="Unassembled WGS sequence"/>
</dbReference>
<sequence>MATEPDDDALRWAGDTDPTLDAPVAGAAARPREDPELPDGWSVPKPRRDRADPVAVTAPAAGSFALVGMGVVAGIYFLYTVGWFLSASRVGNPLADPVGAFMFSLGAWLAVAAPLIWFGAVVWLTDERPRARAGWLIAGVVLLVPVPVILGVGGVS</sequence>
<feature type="transmembrane region" description="Helical" evidence="2">
    <location>
        <begin position="54"/>
        <end position="79"/>
    </location>
</feature>
<evidence type="ECO:0000256" key="1">
    <source>
        <dbReference type="SAM" id="MobiDB-lite"/>
    </source>
</evidence>
<evidence type="ECO:0000256" key="2">
    <source>
        <dbReference type="SAM" id="Phobius"/>
    </source>
</evidence>
<keyword evidence="2" id="KW-0812">Transmembrane</keyword>
<feature type="transmembrane region" description="Helical" evidence="2">
    <location>
        <begin position="99"/>
        <end position="123"/>
    </location>
</feature>
<dbReference type="AlphaFoldDB" id="A0A3M8L188"/>
<organism evidence="3 4">
    <name type="scientific">Cryobacterium tepidiphilum</name>
    <dbReference type="NCBI Taxonomy" id="2486026"/>
    <lineage>
        <taxon>Bacteria</taxon>
        <taxon>Bacillati</taxon>
        <taxon>Actinomycetota</taxon>
        <taxon>Actinomycetes</taxon>
        <taxon>Micrococcales</taxon>
        <taxon>Microbacteriaceae</taxon>
        <taxon>Cryobacterium</taxon>
    </lineage>
</organism>
<dbReference type="RefSeq" id="WP_123046236.1">
    <property type="nucleotide sequence ID" value="NZ_RDSR01000017.1"/>
</dbReference>
<reference evidence="3 4" key="1">
    <citation type="submission" date="2018-11" db="EMBL/GenBank/DDBJ databases">
        <title>Cryobacterium sp. nov., isolated from rhizosphere soil of lettuce.</title>
        <authorList>
            <person name="Wang Y."/>
        </authorList>
    </citation>
    <scope>NUCLEOTIDE SEQUENCE [LARGE SCALE GENOMIC DNA]</scope>
    <source>
        <strain evidence="3 4">NEAU-85</strain>
    </source>
</reference>
<protein>
    <recommendedName>
        <fullName evidence="5">DNA polymerase III subunit gamma/tau</fullName>
    </recommendedName>
</protein>
<feature type="region of interest" description="Disordered" evidence="1">
    <location>
        <begin position="1"/>
        <end position="48"/>
    </location>
</feature>
<evidence type="ECO:0000313" key="4">
    <source>
        <dbReference type="Proteomes" id="UP000279859"/>
    </source>
</evidence>
<proteinExistence type="predicted"/>
<comment type="caution">
    <text evidence="3">The sequence shown here is derived from an EMBL/GenBank/DDBJ whole genome shotgun (WGS) entry which is preliminary data.</text>
</comment>
<evidence type="ECO:0000313" key="3">
    <source>
        <dbReference type="EMBL" id="RNE59301.1"/>
    </source>
</evidence>
<name>A0A3M8L188_9MICO</name>